<keyword evidence="1" id="KW-0489">Methyltransferase</keyword>
<evidence type="ECO:0000313" key="5">
    <source>
        <dbReference type="Proteomes" id="UP000321258"/>
    </source>
</evidence>
<dbReference type="PANTHER" id="PTHR12049:SF7">
    <property type="entry name" value="PROTEIN ARGININE METHYLTRANSFERASE NDUFAF7, MITOCHONDRIAL"/>
    <property type="match status" value="1"/>
</dbReference>
<dbReference type="EMBL" id="BJZT01000031">
    <property type="protein sequence ID" value="GEP00435.1"/>
    <property type="molecule type" value="Genomic_DNA"/>
</dbReference>
<protein>
    <submittedName>
        <fullName evidence="4">ATP synthase subunit beta</fullName>
    </submittedName>
</protein>
<gene>
    <name evidence="4" type="ORF">MHA02_28220</name>
</gene>
<evidence type="ECO:0000256" key="2">
    <source>
        <dbReference type="ARBA" id="ARBA00022679"/>
    </source>
</evidence>
<sequence length="402" mass="42576">MAVEAGASKAVRRTSSDARSRLPHGLSMEESNVVAVGMKALPPEPTPLFREIAVEIRENGPIGLDRYMGLCLGHPVHGYYRTRDPLGHRGDFVTAPEISQMFGELVGVWIAATRAAMGAPATLNLVELGPGRGTLMEDALRALRSAAPGAGFHVHLVETSPVLRALQSERLSAAAPRWHDTVETLPDGPAIVVANEFFDALPVRQFERREAGWCERLVGLSPDGTRLVCGLSPDPDRTITGDAPPGVVLTLPSAALATMRALAARLVRQGGALLAIDYGHVRPGFGDTLQALARHRFVDPFEAPGEADLTTHVDFSALAAAASADGGHVHGPVDQRDFLDGLGLRMRADRLKLRATPAQAEAIEAAYGRLTAPARRGMGSLFKVLGISHPSLGALPAFPATA</sequence>
<dbReference type="PANTHER" id="PTHR12049">
    <property type="entry name" value="PROTEIN ARGININE METHYLTRANSFERASE NDUFAF7, MITOCHONDRIAL"/>
    <property type="match status" value="1"/>
</dbReference>
<accession>A0A512IRU2</accession>
<evidence type="ECO:0000313" key="4">
    <source>
        <dbReference type="EMBL" id="GEP00435.1"/>
    </source>
</evidence>
<evidence type="ECO:0000256" key="3">
    <source>
        <dbReference type="SAM" id="MobiDB-lite"/>
    </source>
</evidence>
<reference evidence="4 5" key="1">
    <citation type="submission" date="2019-07" db="EMBL/GenBank/DDBJ databases">
        <title>Whole genome shotgun sequence of Methylobacterium haplocladii NBRC 107714.</title>
        <authorList>
            <person name="Hosoyama A."/>
            <person name="Uohara A."/>
            <person name="Ohji S."/>
            <person name="Ichikawa N."/>
        </authorList>
    </citation>
    <scope>NUCLEOTIDE SEQUENCE [LARGE SCALE GENOMIC DNA]</scope>
    <source>
        <strain evidence="4 5">NBRC 107714</strain>
    </source>
</reference>
<name>A0A512IRU2_9HYPH</name>
<keyword evidence="2" id="KW-0808">Transferase</keyword>
<comment type="caution">
    <text evidence="4">The sequence shown here is derived from an EMBL/GenBank/DDBJ whole genome shotgun (WGS) entry which is preliminary data.</text>
</comment>
<proteinExistence type="predicted"/>
<dbReference type="Gene3D" id="3.40.50.12710">
    <property type="match status" value="1"/>
</dbReference>
<dbReference type="GO" id="GO:0035243">
    <property type="term" value="F:protein-arginine omega-N symmetric methyltransferase activity"/>
    <property type="evidence" value="ECO:0007669"/>
    <property type="project" value="TreeGrafter"/>
</dbReference>
<dbReference type="AlphaFoldDB" id="A0A512IRU2"/>
<dbReference type="InterPro" id="IPR003788">
    <property type="entry name" value="NDUFAF7"/>
</dbReference>
<dbReference type="InterPro" id="IPR038375">
    <property type="entry name" value="NDUFAF7_sf"/>
</dbReference>
<dbReference type="Pfam" id="PF02636">
    <property type="entry name" value="Methyltransf_28"/>
    <property type="match status" value="1"/>
</dbReference>
<evidence type="ECO:0000256" key="1">
    <source>
        <dbReference type="ARBA" id="ARBA00022603"/>
    </source>
</evidence>
<keyword evidence="5" id="KW-1185">Reference proteome</keyword>
<feature type="region of interest" description="Disordered" evidence="3">
    <location>
        <begin position="1"/>
        <end position="24"/>
    </location>
</feature>
<organism evidence="4 5">
    <name type="scientific">Methylobacterium haplocladii</name>
    <dbReference type="NCBI Taxonomy" id="1176176"/>
    <lineage>
        <taxon>Bacteria</taxon>
        <taxon>Pseudomonadati</taxon>
        <taxon>Pseudomonadota</taxon>
        <taxon>Alphaproteobacteria</taxon>
        <taxon>Hyphomicrobiales</taxon>
        <taxon>Methylobacteriaceae</taxon>
        <taxon>Methylobacterium</taxon>
    </lineage>
</organism>
<dbReference type="InterPro" id="IPR029063">
    <property type="entry name" value="SAM-dependent_MTases_sf"/>
</dbReference>
<dbReference type="GO" id="GO:0032259">
    <property type="term" value="P:methylation"/>
    <property type="evidence" value="ECO:0007669"/>
    <property type="project" value="UniProtKB-KW"/>
</dbReference>
<dbReference type="Proteomes" id="UP000321258">
    <property type="component" value="Unassembled WGS sequence"/>
</dbReference>
<dbReference type="SUPFAM" id="SSF53335">
    <property type="entry name" value="S-adenosyl-L-methionine-dependent methyltransferases"/>
    <property type="match status" value="1"/>
</dbReference>